<comment type="similarity">
    <text evidence="2">Belongs to the oxidase-dependent Fe transporter (OFeT) (TC 9.A.10.1) family.</text>
</comment>
<gene>
    <name evidence="7" type="ORF">A6E04_11715</name>
</gene>
<comment type="caution">
    <text evidence="7">The sequence shown here is derived from an EMBL/GenBank/DDBJ whole genome shotgun (WGS) entry which is preliminary data.</text>
</comment>
<proteinExistence type="inferred from homology"/>
<evidence type="ECO:0000256" key="5">
    <source>
        <dbReference type="ARBA" id="ARBA00023136"/>
    </source>
</evidence>
<feature type="transmembrane region" description="Helical" evidence="6">
    <location>
        <begin position="113"/>
        <end position="137"/>
    </location>
</feature>
<evidence type="ECO:0000256" key="3">
    <source>
        <dbReference type="ARBA" id="ARBA00022692"/>
    </source>
</evidence>
<protein>
    <submittedName>
        <fullName evidence="7">Iron permease</fullName>
    </submittedName>
</protein>
<keyword evidence="5 6" id="KW-0472">Membrane</keyword>
<dbReference type="GO" id="GO:0033573">
    <property type="term" value="C:high-affinity iron permease complex"/>
    <property type="evidence" value="ECO:0007669"/>
    <property type="project" value="InterPro"/>
</dbReference>
<dbReference type="PANTHER" id="PTHR31632">
    <property type="entry name" value="IRON TRANSPORTER FTH1"/>
    <property type="match status" value="1"/>
</dbReference>
<dbReference type="PANTHER" id="PTHR31632:SF2">
    <property type="entry name" value="PLASMA MEMBRANE IRON PERMEASE"/>
    <property type="match status" value="1"/>
</dbReference>
<evidence type="ECO:0000313" key="7">
    <source>
        <dbReference type="EMBL" id="OCH21207.1"/>
    </source>
</evidence>
<accession>A0A1B9NYY2</accession>
<dbReference type="STRING" id="688.A6E04_11715"/>
<dbReference type="Proteomes" id="UP000093523">
    <property type="component" value="Unassembled WGS sequence"/>
</dbReference>
<evidence type="ECO:0000256" key="1">
    <source>
        <dbReference type="ARBA" id="ARBA00004141"/>
    </source>
</evidence>
<feature type="transmembrane region" description="Helical" evidence="6">
    <location>
        <begin position="244"/>
        <end position="262"/>
    </location>
</feature>
<organism evidence="7 8">
    <name type="scientific">Aliivibrio logei</name>
    <name type="common">Vibrio logei</name>
    <dbReference type="NCBI Taxonomy" id="688"/>
    <lineage>
        <taxon>Bacteria</taxon>
        <taxon>Pseudomonadati</taxon>
        <taxon>Pseudomonadota</taxon>
        <taxon>Gammaproteobacteria</taxon>
        <taxon>Vibrionales</taxon>
        <taxon>Vibrionaceae</taxon>
        <taxon>Aliivibrio</taxon>
    </lineage>
</organism>
<reference evidence="7 8" key="1">
    <citation type="submission" date="2016-06" db="EMBL/GenBank/DDBJ databases">
        <authorList>
            <person name="Kjaerup R.B."/>
            <person name="Dalgaard T.S."/>
            <person name="Juul-Madsen H.R."/>
        </authorList>
    </citation>
    <scope>NUCLEOTIDE SEQUENCE [LARGE SCALE GENOMIC DNA]</scope>
    <source>
        <strain evidence="7 8">1S159</strain>
    </source>
</reference>
<feature type="transmembrane region" description="Helical" evidence="6">
    <location>
        <begin position="68"/>
        <end position="88"/>
    </location>
</feature>
<dbReference type="EMBL" id="MAJU01000009">
    <property type="protein sequence ID" value="OCH21207.1"/>
    <property type="molecule type" value="Genomic_DNA"/>
</dbReference>
<sequence length="276" mass="29650">MFASMTIVFREGLEMAIIVSLLLAATKGMPNRTRWILGGTSIGILVSLLLAITALNSEVITTLIEGKMTGGIILALSSILIGYTVIWMKSNGMKASQGIKASVSEIKSSNKPLFSLSLVAFFCVFREGIEVVLFLLGLTSDSEITGLSILTGSLVGSVGAIVCGVAMYFGFIKINLGKVFNFFAVLMSFLAAGMAMNAVSKFTSAGLINPIINPLWNSTALLDHHTNWFGLFVHVIFGYTEKPSLAQLIAYLTTLSILFILTKKQTKKLTQKSTTS</sequence>
<evidence type="ECO:0000256" key="2">
    <source>
        <dbReference type="ARBA" id="ARBA00008333"/>
    </source>
</evidence>
<dbReference type="AlphaFoldDB" id="A0A1B9NYY2"/>
<name>A0A1B9NYY2_ALILO</name>
<keyword evidence="4 6" id="KW-1133">Transmembrane helix</keyword>
<evidence type="ECO:0000313" key="8">
    <source>
        <dbReference type="Proteomes" id="UP000093523"/>
    </source>
</evidence>
<dbReference type="OrthoDB" id="5294331at2"/>
<evidence type="ECO:0000256" key="6">
    <source>
        <dbReference type="SAM" id="Phobius"/>
    </source>
</evidence>
<dbReference type="Pfam" id="PF03239">
    <property type="entry name" value="FTR1"/>
    <property type="match status" value="1"/>
</dbReference>
<evidence type="ECO:0000256" key="4">
    <source>
        <dbReference type="ARBA" id="ARBA00022989"/>
    </source>
</evidence>
<feature type="transmembrane region" description="Helical" evidence="6">
    <location>
        <begin position="149"/>
        <end position="172"/>
    </location>
</feature>
<dbReference type="GO" id="GO:0015093">
    <property type="term" value="F:ferrous iron transmembrane transporter activity"/>
    <property type="evidence" value="ECO:0007669"/>
    <property type="project" value="TreeGrafter"/>
</dbReference>
<dbReference type="RefSeq" id="WP_017023400.1">
    <property type="nucleotide sequence ID" value="NZ_CAWMPN010000009.1"/>
</dbReference>
<feature type="transmembrane region" description="Helical" evidence="6">
    <location>
        <begin position="36"/>
        <end position="56"/>
    </location>
</feature>
<comment type="subcellular location">
    <subcellularLocation>
        <location evidence="1">Membrane</location>
        <topology evidence="1">Multi-pass membrane protein</topology>
    </subcellularLocation>
</comment>
<keyword evidence="3 6" id="KW-0812">Transmembrane</keyword>
<feature type="transmembrane region" description="Helical" evidence="6">
    <location>
        <begin position="179"/>
        <end position="199"/>
    </location>
</feature>
<dbReference type="InterPro" id="IPR004923">
    <property type="entry name" value="FTR1/Fip1/EfeU"/>
</dbReference>